<dbReference type="Pfam" id="PF26634">
    <property type="entry name" value="DUF8207"/>
    <property type="match status" value="1"/>
</dbReference>
<feature type="region of interest" description="Disordered" evidence="1">
    <location>
        <begin position="251"/>
        <end position="280"/>
    </location>
</feature>
<dbReference type="InterPro" id="IPR058520">
    <property type="entry name" value="DUF8207"/>
</dbReference>
<feature type="domain" description="DUF8207" evidence="2">
    <location>
        <begin position="145"/>
        <end position="244"/>
    </location>
</feature>
<sequence length="368" mass="42121">MSFPPKVIEIYDPKKRNEIVQSFLKNRKEHKFKNLEERSNLESVEDHRIEVFKPILESNKKLQEEIIDEKNKIVQTLNSFRDSPRIHPNSQGVQQISQSTPQILPPQTPKQIQSSSPKNRGSQSPSIKVSNLIATYLQDPRDKSNAGYSIRYNNDTKGYTIGTKEVFFDNNTITINDEDYQATNGLMELLTKKSPNLTKITDQDKQDYKYILICSDALYQGFNKDSKRYNADASDKWKFIKEHYFTTKSQNQSTSLRSGPLGTSLHSGPSGTSQGSSIIPEFLRNPKDSEKYNFLPSDLNGLLDSLRLSIGSYQADNAPQDLKELKDIHLVKELKEEVKEKKKVVDITRKRSPEEQIAYIQKSIQKAS</sequence>
<protein>
    <submittedName>
        <fullName evidence="4">PBECR2 domain-containing protein</fullName>
    </submittedName>
</protein>
<reference evidence="4" key="1">
    <citation type="submission" date="2016-11" db="UniProtKB">
        <authorList>
            <consortium name="WormBaseParasite"/>
        </authorList>
    </citation>
    <scope>IDENTIFICATION</scope>
</reference>
<evidence type="ECO:0000256" key="1">
    <source>
        <dbReference type="SAM" id="MobiDB-lite"/>
    </source>
</evidence>
<dbReference type="WBParaSite" id="Hba_09277">
    <property type="protein sequence ID" value="Hba_09277"/>
    <property type="gene ID" value="Hba_09277"/>
</dbReference>
<evidence type="ECO:0000313" key="3">
    <source>
        <dbReference type="Proteomes" id="UP000095283"/>
    </source>
</evidence>
<dbReference type="PANTHER" id="PTHR35374">
    <property type="entry name" value="CYCLIN-DEPENDENT KINASE 11A-LIKE"/>
    <property type="match status" value="1"/>
</dbReference>
<keyword evidence="3" id="KW-1185">Reference proteome</keyword>
<proteinExistence type="predicted"/>
<evidence type="ECO:0000313" key="4">
    <source>
        <dbReference type="WBParaSite" id="Hba_09277"/>
    </source>
</evidence>
<dbReference type="Proteomes" id="UP000095283">
    <property type="component" value="Unplaced"/>
</dbReference>
<name>A0A1I7WVW5_HETBA</name>
<evidence type="ECO:0000259" key="2">
    <source>
        <dbReference type="Pfam" id="PF26634"/>
    </source>
</evidence>
<organism evidence="3 4">
    <name type="scientific">Heterorhabditis bacteriophora</name>
    <name type="common">Entomopathogenic nematode worm</name>
    <dbReference type="NCBI Taxonomy" id="37862"/>
    <lineage>
        <taxon>Eukaryota</taxon>
        <taxon>Metazoa</taxon>
        <taxon>Ecdysozoa</taxon>
        <taxon>Nematoda</taxon>
        <taxon>Chromadorea</taxon>
        <taxon>Rhabditida</taxon>
        <taxon>Rhabditina</taxon>
        <taxon>Rhabditomorpha</taxon>
        <taxon>Strongyloidea</taxon>
        <taxon>Heterorhabditidae</taxon>
        <taxon>Heterorhabditis</taxon>
    </lineage>
</organism>
<feature type="compositionally biased region" description="Polar residues" evidence="1">
    <location>
        <begin position="264"/>
        <end position="277"/>
    </location>
</feature>
<accession>A0A1I7WVW5</accession>
<feature type="compositionally biased region" description="Polar residues" evidence="1">
    <location>
        <begin position="109"/>
        <end position="127"/>
    </location>
</feature>
<dbReference type="AlphaFoldDB" id="A0A1I7WVW5"/>
<feature type="region of interest" description="Disordered" evidence="1">
    <location>
        <begin position="82"/>
        <end position="127"/>
    </location>
</feature>
<dbReference type="PANTHER" id="PTHR35374:SF1">
    <property type="entry name" value="PROTEIN KINASE DOMAIN-CONTAINING PROTEIN"/>
    <property type="match status" value="1"/>
</dbReference>
<feature type="compositionally biased region" description="Polar residues" evidence="1">
    <location>
        <begin position="88"/>
        <end position="102"/>
    </location>
</feature>